<dbReference type="EMBL" id="BT006005">
    <property type="protein sequence ID" value="AAO74688.1"/>
    <property type="molecule type" value="mRNA"/>
</dbReference>
<evidence type="ECO:0000313" key="1">
    <source>
        <dbReference type="EMBL" id="AAO74688.1"/>
    </source>
</evidence>
<sequence>AFCSEIAFCPYSHSHSMHANLFAPRLSATQAANSVTSLHFQFGGKSSPFCWASTVQLLWHMQKYALRQSSFDTLQNLLFYIKKKQNDIF</sequence>
<proteinExistence type="evidence at transcript level"/>
<feature type="non-terminal residue" evidence="1">
    <location>
        <position position="1"/>
    </location>
</feature>
<organism evidence="1">
    <name type="scientific">Drosophila melanogaster</name>
    <name type="common">Fruit fly</name>
    <dbReference type="NCBI Taxonomy" id="7227"/>
    <lineage>
        <taxon>Eukaryota</taxon>
        <taxon>Metazoa</taxon>
        <taxon>Ecdysozoa</taxon>
        <taxon>Arthropoda</taxon>
        <taxon>Hexapoda</taxon>
        <taxon>Insecta</taxon>
        <taxon>Pterygota</taxon>
        <taxon>Neoptera</taxon>
        <taxon>Endopterygota</taxon>
        <taxon>Diptera</taxon>
        <taxon>Brachycera</taxon>
        <taxon>Muscomorpha</taxon>
        <taxon>Ephydroidea</taxon>
        <taxon>Drosophilidae</taxon>
        <taxon>Drosophila</taxon>
        <taxon>Sophophora</taxon>
    </lineage>
</organism>
<protein>
    <submittedName>
        <fullName evidence="1">RH09463p</fullName>
    </submittedName>
</protein>
<dbReference type="AlphaFoldDB" id="Q86MR3"/>
<accession>Q86MR3</accession>
<reference evidence="1" key="1">
    <citation type="submission" date="2003-03" db="EMBL/GenBank/DDBJ databases">
        <authorList>
            <person name="Stapleton M."/>
            <person name="Brokstein P."/>
            <person name="Hong L."/>
            <person name="Agbayani A."/>
            <person name="Carlson J."/>
            <person name="Champe M."/>
            <person name="Chavez C."/>
            <person name="Dorsett V."/>
            <person name="Dresnek D."/>
            <person name="Farfan D."/>
            <person name="Frise E."/>
            <person name="George R."/>
            <person name="Gonzalez M."/>
            <person name="Guarin H."/>
            <person name="Kronmiller B."/>
            <person name="Li P."/>
            <person name="Liao G."/>
            <person name="Miranda A."/>
            <person name="Mungall C.J."/>
            <person name="Nunoo J."/>
            <person name="Pacleb J."/>
            <person name="Paragas V."/>
            <person name="Park S."/>
            <person name="Patel S."/>
            <person name="Phouanenavong S."/>
            <person name="Wan K."/>
            <person name="Yu C."/>
            <person name="Lewis S.E."/>
            <person name="Rubin G.M."/>
            <person name="Celniker S."/>
        </authorList>
    </citation>
    <scope>NUCLEOTIDE SEQUENCE</scope>
    <source>
        <strain evidence="1">Berkeley</strain>
    </source>
</reference>
<name>Q86MR3_DROME</name>